<dbReference type="OrthoDB" id="10615285at2759"/>
<proteinExistence type="predicted"/>
<dbReference type="WBParaSite" id="TASK_0000177701-mRNA-1">
    <property type="protein sequence ID" value="TASK_0000177701-mRNA-1"/>
    <property type="gene ID" value="TASK_0000177701"/>
</dbReference>
<gene>
    <name evidence="1" type="ORF">TASK_LOCUS1778</name>
</gene>
<evidence type="ECO:0000313" key="3">
    <source>
        <dbReference type="WBParaSite" id="TASK_0000177701-mRNA-1"/>
    </source>
</evidence>
<dbReference type="AlphaFoldDB" id="A0A0R3VWI3"/>
<name>A0A0R3VWI3_TAEAS</name>
<keyword evidence="2" id="KW-1185">Reference proteome</keyword>
<evidence type="ECO:0000313" key="1">
    <source>
        <dbReference type="EMBL" id="VDK23654.1"/>
    </source>
</evidence>
<protein>
    <submittedName>
        <fullName evidence="1 3">Uncharacterized protein</fullName>
    </submittedName>
</protein>
<accession>A0A0R3VWI3</accession>
<dbReference type="EMBL" id="UYRS01000582">
    <property type="protein sequence ID" value="VDK23654.1"/>
    <property type="molecule type" value="Genomic_DNA"/>
</dbReference>
<organism evidence="3">
    <name type="scientific">Taenia asiatica</name>
    <name type="common">Asian tapeworm</name>
    <dbReference type="NCBI Taxonomy" id="60517"/>
    <lineage>
        <taxon>Eukaryota</taxon>
        <taxon>Metazoa</taxon>
        <taxon>Spiralia</taxon>
        <taxon>Lophotrochozoa</taxon>
        <taxon>Platyhelminthes</taxon>
        <taxon>Cestoda</taxon>
        <taxon>Eucestoda</taxon>
        <taxon>Cyclophyllidea</taxon>
        <taxon>Taeniidae</taxon>
        <taxon>Taenia</taxon>
    </lineage>
</organism>
<dbReference type="Proteomes" id="UP000282613">
    <property type="component" value="Unassembled WGS sequence"/>
</dbReference>
<evidence type="ECO:0000313" key="2">
    <source>
        <dbReference type="Proteomes" id="UP000282613"/>
    </source>
</evidence>
<sequence length="274" mass="30439">MMERINQMDEQVANGQTITATEETLGEITSPPEAQIAQLTSASTTTNEVFRGGVYSSEMGLKAPKLVKQDSKCFSSSQPLLLNLPILEPEENHCTYRSRAIAKARMLQSTTDVSAPNLADILDYAQEVLHCTAELNRLGSALLQALLLRQKDNLVEIYKESECRLKELIRLNELMSRRSSHQVLPIPSGDNGLDGEMPDMKDRFRSMSNQAGDDRDVNIIVDTEDSATATSVLLTLDAKIDKAKDLRISLLLTQLRHKAMAYIASYFMPPHDQG</sequence>
<reference evidence="1 2" key="2">
    <citation type="submission" date="2018-11" db="EMBL/GenBank/DDBJ databases">
        <authorList>
            <consortium name="Pathogen Informatics"/>
        </authorList>
    </citation>
    <scope>NUCLEOTIDE SEQUENCE [LARGE SCALE GENOMIC DNA]</scope>
</reference>
<reference evidence="3" key="1">
    <citation type="submission" date="2017-02" db="UniProtKB">
        <authorList>
            <consortium name="WormBaseParasite"/>
        </authorList>
    </citation>
    <scope>IDENTIFICATION</scope>
</reference>